<dbReference type="HAMAP" id="MF_00109">
    <property type="entry name" value="Shikimate_kinase"/>
    <property type="match status" value="1"/>
</dbReference>
<reference evidence="8 9" key="1">
    <citation type="journal article" date="2014" name="Genome Announc.">
        <title>Draft Genome Sequence of Lutibaculum baratangense Strain AMV1T, Isolated from a Mud Volcano in Andamans, India.</title>
        <authorList>
            <person name="Singh A."/>
            <person name="Sreenivas A."/>
            <person name="Sathyanarayana Reddy G."/>
            <person name="Pinnaka A.K."/>
            <person name="Shivaji S."/>
        </authorList>
    </citation>
    <scope>NUCLEOTIDE SEQUENCE [LARGE SCALE GENOMIC DNA]</scope>
    <source>
        <strain evidence="8 9">AMV1</strain>
    </source>
</reference>
<keyword evidence="5 7" id="KW-0067">ATP-binding</keyword>
<dbReference type="GO" id="GO:0004765">
    <property type="term" value="F:shikimate kinase activity"/>
    <property type="evidence" value="ECO:0007669"/>
    <property type="project" value="UniProtKB-UniRule"/>
</dbReference>
<keyword evidence="3 7" id="KW-0547">Nucleotide-binding</keyword>
<feature type="binding site" evidence="7">
    <location>
        <position position="105"/>
    </location>
    <ligand>
        <name>substrate</name>
    </ligand>
</feature>
<dbReference type="eggNOG" id="COG0703">
    <property type="taxonomic scope" value="Bacteria"/>
</dbReference>
<comment type="caution">
    <text evidence="8">The sequence shown here is derived from an EMBL/GenBank/DDBJ whole genome shotgun (WGS) entry which is preliminary data.</text>
</comment>
<comment type="subunit">
    <text evidence="7">Monomer.</text>
</comment>
<dbReference type="RefSeq" id="WP_023432681.1">
    <property type="nucleotide sequence ID" value="NZ_AWXZ01000035.1"/>
</dbReference>
<comment type="pathway">
    <text evidence="7">Metabolic intermediate biosynthesis; chorismate biosynthesis; chorismate from D-erythrose 4-phosphate and phosphoenolpyruvate: step 5/7.</text>
</comment>
<dbReference type="SUPFAM" id="SSF52540">
    <property type="entry name" value="P-loop containing nucleoside triphosphate hydrolases"/>
    <property type="match status" value="1"/>
</dbReference>
<comment type="function">
    <text evidence="7">Catalyzes the specific phosphorylation of the 3-hydroxyl group of shikimic acid using ATP as a cosubstrate.</text>
</comment>
<feature type="binding site" evidence="7">
    <location>
        <position position="143"/>
    </location>
    <ligand>
        <name>ATP</name>
        <dbReference type="ChEBI" id="CHEBI:30616"/>
    </ligand>
</feature>
<keyword evidence="9" id="KW-1185">Reference proteome</keyword>
<comment type="caution">
    <text evidence="7">Lacks conserved residue(s) required for the propagation of feature annotation.</text>
</comment>
<keyword evidence="7" id="KW-0479">Metal-binding</keyword>
<dbReference type="Pfam" id="PF01202">
    <property type="entry name" value="SKI"/>
    <property type="match status" value="1"/>
</dbReference>
<comment type="cofactor">
    <cofactor evidence="7">
        <name>Mg(2+)</name>
        <dbReference type="ChEBI" id="CHEBI:18420"/>
    </cofactor>
    <text evidence="7">Binds 1 Mg(2+) ion per subunit.</text>
</comment>
<dbReference type="PRINTS" id="PR01100">
    <property type="entry name" value="SHIKIMTKNASE"/>
</dbReference>
<evidence type="ECO:0000256" key="2">
    <source>
        <dbReference type="ARBA" id="ARBA00022679"/>
    </source>
</evidence>
<keyword evidence="7" id="KW-0963">Cytoplasm</keyword>
<name>V4TCS7_9HYPH</name>
<feature type="binding site" evidence="7">
    <location>
        <position position="83"/>
    </location>
    <ligand>
        <name>substrate</name>
    </ligand>
</feature>
<dbReference type="InterPro" id="IPR000623">
    <property type="entry name" value="Shikimate_kinase/TSH1"/>
</dbReference>
<accession>V4TCS7</accession>
<dbReference type="EC" id="2.7.1.71" evidence="7"/>
<comment type="subcellular location">
    <subcellularLocation>
        <location evidence="7">Cytoplasm</location>
    </subcellularLocation>
</comment>
<evidence type="ECO:0000256" key="7">
    <source>
        <dbReference type="HAMAP-Rule" id="MF_00109"/>
    </source>
</evidence>
<comment type="catalytic activity">
    <reaction evidence="7">
        <text>shikimate + ATP = 3-phosphoshikimate + ADP + H(+)</text>
        <dbReference type="Rhea" id="RHEA:13121"/>
        <dbReference type="ChEBI" id="CHEBI:15378"/>
        <dbReference type="ChEBI" id="CHEBI:30616"/>
        <dbReference type="ChEBI" id="CHEBI:36208"/>
        <dbReference type="ChEBI" id="CHEBI:145989"/>
        <dbReference type="ChEBI" id="CHEBI:456216"/>
        <dbReference type="EC" id="2.7.1.71"/>
    </reaction>
</comment>
<dbReference type="EMBL" id="AWXZ01000035">
    <property type="protein sequence ID" value="ESR24103.1"/>
    <property type="molecule type" value="Genomic_DNA"/>
</dbReference>
<sequence length="205" mass="22734">MDVPRPKEDGPSRPETEPARIRERLGARSIVLIGMMGAGKSSVGRRLAAQLDLPFVDADTEIETAAGMTIPEIFDRHGEAEFRDGERKVIRRLLESGPQVLATGGGAWMAPETREAVAENGISVWLRAEVEVLLKRVRRRQDRPLLQGPDPEGTLRRLADIRGPVYAMADRIVESRDASHEVVVRDVLAQVADVLDEEDRRKTEG</sequence>
<keyword evidence="2 7" id="KW-0808">Transferase</keyword>
<evidence type="ECO:0000256" key="3">
    <source>
        <dbReference type="ARBA" id="ARBA00022741"/>
    </source>
</evidence>
<feature type="binding site" evidence="7">
    <location>
        <position position="59"/>
    </location>
    <ligand>
        <name>substrate</name>
    </ligand>
</feature>
<keyword evidence="1 7" id="KW-0028">Amino-acid biosynthesis</keyword>
<protein>
    <recommendedName>
        <fullName evidence="7">Shikimate kinase</fullName>
        <shortName evidence="7">SK</shortName>
        <ecNumber evidence="7">2.7.1.71</ecNumber>
    </recommendedName>
</protein>
<dbReference type="GO" id="GO:0009073">
    <property type="term" value="P:aromatic amino acid family biosynthetic process"/>
    <property type="evidence" value="ECO:0007669"/>
    <property type="project" value="UniProtKB-KW"/>
</dbReference>
<feature type="binding site" evidence="7">
    <location>
        <position position="41"/>
    </location>
    <ligand>
        <name>Mg(2+)</name>
        <dbReference type="ChEBI" id="CHEBI:18420"/>
    </ligand>
</feature>
<evidence type="ECO:0000256" key="1">
    <source>
        <dbReference type="ARBA" id="ARBA00022605"/>
    </source>
</evidence>
<evidence type="ECO:0000313" key="9">
    <source>
        <dbReference type="Proteomes" id="UP000017819"/>
    </source>
</evidence>
<dbReference type="GO" id="GO:0000287">
    <property type="term" value="F:magnesium ion binding"/>
    <property type="evidence" value="ECO:0007669"/>
    <property type="project" value="UniProtKB-UniRule"/>
</dbReference>
<dbReference type="PANTHER" id="PTHR21087:SF16">
    <property type="entry name" value="SHIKIMATE KINASE 1, CHLOROPLASTIC"/>
    <property type="match status" value="1"/>
</dbReference>
<dbReference type="NCBIfam" id="NF010552">
    <property type="entry name" value="PRK13946.1"/>
    <property type="match status" value="1"/>
</dbReference>
<dbReference type="InterPro" id="IPR027417">
    <property type="entry name" value="P-loop_NTPase"/>
</dbReference>
<dbReference type="AlphaFoldDB" id="V4TCS7"/>
<dbReference type="OrthoDB" id="9800332at2"/>
<dbReference type="GO" id="GO:0009423">
    <property type="term" value="P:chorismate biosynthetic process"/>
    <property type="evidence" value="ECO:0007669"/>
    <property type="project" value="UniProtKB-UniRule"/>
</dbReference>
<dbReference type="UniPathway" id="UPA00053">
    <property type="reaction ID" value="UER00088"/>
</dbReference>
<dbReference type="STRING" id="631454.N177_2552"/>
<organism evidence="8 9">
    <name type="scientific">Lutibaculum baratangense AMV1</name>
    <dbReference type="NCBI Taxonomy" id="631454"/>
    <lineage>
        <taxon>Bacteria</taxon>
        <taxon>Pseudomonadati</taxon>
        <taxon>Pseudomonadota</taxon>
        <taxon>Alphaproteobacteria</taxon>
        <taxon>Hyphomicrobiales</taxon>
        <taxon>Tepidamorphaceae</taxon>
        <taxon>Lutibaculum</taxon>
    </lineage>
</organism>
<dbReference type="InterPro" id="IPR031322">
    <property type="entry name" value="Shikimate/glucono_kinase"/>
</dbReference>
<evidence type="ECO:0000256" key="4">
    <source>
        <dbReference type="ARBA" id="ARBA00022777"/>
    </source>
</evidence>
<evidence type="ECO:0000313" key="8">
    <source>
        <dbReference type="EMBL" id="ESR24103.1"/>
    </source>
</evidence>
<dbReference type="Gene3D" id="3.40.50.300">
    <property type="entry name" value="P-loop containing nucleotide triphosphate hydrolases"/>
    <property type="match status" value="1"/>
</dbReference>
<evidence type="ECO:0000256" key="6">
    <source>
        <dbReference type="ARBA" id="ARBA00023141"/>
    </source>
</evidence>
<dbReference type="GO" id="GO:0008652">
    <property type="term" value="P:amino acid biosynthetic process"/>
    <property type="evidence" value="ECO:0007669"/>
    <property type="project" value="UniProtKB-KW"/>
</dbReference>
<dbReference type="PATRIC" id="fig|631454.5.peg.2521"/>
<gene>
    <name evidence="7" type="primary">aroK</name>
    <name evidence="8" type="ORF">N177_2552</name>
</gene>
<keyword evidence="4 7" id="KW-0418">Kinase</keyword>
<comment type="similarity">
    <text evidence="7">Belongs to the shikimate kinase family.</text>
</comment>
<dbReference type="CDD" id="cd00464">
    <property type="entry name" value="SK"/>
    <property type="match status" value="1"/>
</dbReference>
<feature type="binding site" evidence="7">
    <location>
        <begin position="37"/>
        <end position="42"/>
    </location>
    <ligand>
        <name>ATP</name>
        <dbReference type="ChEBI" id="CHEBI:30616"/>
    </ligand>
</feature>
<dbReference type="PANTHER" id="PTHR21087">
    <property type="entry name" value="SHIKIMATE KINASE"/>
    <property type="match status" value="1"/>
</dbReference>
<dbReference type="Proteomes" id="UP000017819">
    <property type="component" value="Unassembled WGS sequence"/>
</dbReference>
<dbReference type="GO" id="GO:0005829">
    <property type="term" value="C:cytosol"/>
    <property type="evidence" value="ECO:0007669"/>
    <property type="project" value="TreeGrafter"/>
</dbReference>
<proteinExistence type="inferred from homology"/>
<keyword evidence="6 7" id="KW-0057">Aromatic amino acid biosynthesis</keyword>
<feature type="binding site" evidence="7">
    <location>
        <position position="162"/>
    </location>
    <ligand>
        <name>substrate</name>
    </ligand>
</feature>
<keyword evidence="7" id="KW-0460">Magnesium</keyword>
<dbReference type="GO" id="GO:0005524">
    <property type="term" value="F:ATP binding"/>
    <property type="evidence" value="ECO:0007669"/>
    <property type="project" value="UniProtKB-UniRule"/>
</dbReference>
<evidence type="ECO:0000256" key="5">
    <source>
        <dbReference type="ARBA" id="ARBA00022840"/>
    </source>
</evidence>